<dbReference type="eggNOG" id="arCOG10133">
    <property type="taxonomic scope" value="Archaea"/>
</dbReference>
<dbReference type="InterPro" id="IPR012334">
    <property type="entry name" value="Pectin_lyas_fold"/>
</dbReference>
<dbReference type="EMBL" id="CP001932">
    <property type="protein sequence ID" value="ADD07022.1"/>
    <property type="molecule type" value="Genomic_DNA"/>
</dbReference>
<accession>D3STF5</accession>
<gene>
    <name evidence="1" type="ordered locus">Nmag_3472</name>
</gene>
<protein>
    <submittedName>
        <fullName evidence="1">Pectin lyase domain protein</fullName>
    </submittedName>
</protein>
<sequence length="527" mass="56712">MTIGWVEGLRHLYVNPRADRTENVTSKDTHERKWSRRQYLTGTVAGMAGIGGVLSLSEAGAAQDGDLAAQYDTVVDIVDAGADPTGSESITPVLRDHVDDNTLIEFPEGRYYMDEQLRFTRFENVGFVGDGATLVPANFHEFEGPQYRLFRLGTSDRPGRNLRFEGFDIDQTASETGIRVINAEVEDGLLVRHVTVHGVHDSGTWGPGLFNITDPEGEGLVYCFHAPDGAVHVDETPNAGNMWRGATGFGINQHHRGTLVFENCILGGFPDNGLYASNETGRIGVDGGHYQNSGTASIRLSGTTGAIRNATITVNDDPHDSAGQHAIRIDRGEEFHIEGVEIDIPEPNGDAIRVMNPVDETTISNTEISIGAQPNNGIRLDPETGPAIIDDVTVDIDGSANALRLLGSDGGAVDVSGLRVTGDAPGTTLRHAIFCERHSCEFTGLDVEQHGTTRRRGIELRGSDYRLADSEFETTDTPIVLNGASDVTVENCYANPASDAYSLRITGDSGGVQLPANDFPAGVRDDR</sequence>
<dbReference type="HOGENOM" id="CLU_045081_0_0_2"/>
<organism evidence="1 2">
    <name type="scientific">Natrialba magadii (strain ATCC 43099 / DSM 3394 / CCM 3739 / CIP 104546 / IAM 13178 / JCM 8861 / NBRC 102185 / NCIMB 2190 / MS3)</name>
    <name type="common">Natronobacterium magadii</name>
    <dbReference type="NCBI Taxonomy" id="547559"/>
    <lineage>
        <taxon>Archaea</taxon>
        <taxon>Methanobacteriati</taxon>
        <taxon>Methanobacteriota</taxon>
        <taxon>Stenosarchaea group</taxon>
        <taxon>Halobacteria</taxon>
        <taxon>Halobacteriales</taxon>
        <taxon>Natrialbaceae</taxon>
        <taxon>Natrialba</taxon>
    </lineage>
</organism>
<dbReference type="Proteomes" id="UP000001879">
    <property type="component" value="Chromosome"/>
</dbReference>
<dbReference type="GO" id="GO:0016829">
    <property type="term" value="F:lyase activity"/>
    <property type="evidence" value="ECO:0007669"/>
    <property type="project" value="UniProtKB-KW"/>
</dbReference>
<reference evidence="2" key="1">
    <citation type="submission" date="2010-02" db="EMBL/GenBank/DDBJ databases">
        <title>Complete sequence of chromosome of Natrialba magadii ATCC 43099.</title>
        <authorList>
            <consortium name="US DOE Joint Genome Institute"/>
            <person name="Lucas S."/>
            <person name="Copeland A."/>
            <person name="Lapidus A."/>
            <person name="Cheng J.-F."/>
            <person name="Bruce D."/>
            <person name="Goodwin L."/>
            <person name="Pitluck S."/>
            <person name="Davenport K."/>
            <person name="Saunders E."/>
            <person name="Detter J.C."/>
            <person name="Han C."/>
            <person name="Tapia R."/>
            <person name="Land M."/>
            <person name="Hauser L."/>
            <person name="Kyrpides N."/>
            <person name="Mikhailova N."/>
            <person name="De Castro R.E."/>
            <person name="Maupin-Furlow J.A."/>
            <person name="Woyke T."/>
        </authorList>
    </citation>
    <scope>NUCLEOTIDE SEQUENCE [LARGE SCALE GENOMIC DNA]</scope>
    <source>
        <strain evidence="2">ATCC 43099 / DSM 3394 / CCM 3739 / CIP 104546 / IAM 13178 / JCM 8861 / NBRC 102185 / NCIMB 2190 / MS3</strain>
    </source>
</reference>
<name>D3STF5_NATMM</name>
<keyword evidence="1" id="KW-0456">Lyase</keyword>
<dbReference type="KEGG" id="nmg:Nmag_3472"/>
<dbReference type="PaxDb" id="547559-Nmag_3472"/>
<keyword evidence="2" id="KW-1185">Reference proteome</keyword>
<dbReference type="SUPFAM" id="SSF51126">
    <property type="entry name" value="Pectin lyase-like"/>
    <property type="match status" value="1"/>
</dbReference>
<proteinExistence type="predicted"/>
<reference evidence="1 2" key="2">
    <citation type="journal article" date="2012" name="BMC Genomics">
        <title>A comparative genomics perspective on the genetic content of the alkaliphilic haloarchaeon Natrialba magadii ATCC 43099T.</title>
        <authorList>
            <person name="Siddaramappa S."/>
            <person name="Challacombe J.F."/>
            <person name="Decastro R.E."/>
            <person name="Pfeiffer F."/>
            <person name="Sastre D.E."/>
            <person name="Gimenez M.I."/>
            <person name="Paggi R.A."/>
            <person name="Detter J.C."/>
            <person name="Davenport K.W."/>
            <person name="Goodwin L.A."/>
            <person name="Kyrpides N."/>
            <person name="Tapia R."/>
            <person name="Pitluck S."/>
            <person name="Lucas S."/>
            <person name="Woyke T."/>
            <person name="Maupin-Furlow J.A."/>
        </authorList>
    </citation>
    <scope>NUCLEOTIDE SEQUENCE [LARGE SCALE GENOMIC DNA]</scope>
    <source>
        <strain evidence="2">ATCC 43099 / DSM 3394 / CCM 3739 / CIP 104546 / IAM 13178 / JCM 8861 / NBRC 102185 / NCIMB 2190 / MS3</strain>
    </source>
</reference>
<dbReference type="InterPro" id="IPR011050">
    <property type="entry name" value="Pectin_lyase_fold/virulence"/>
</dbReference>
<evidence type="ECO:0000313" key="1">
    <source>
        <dbReference type="EMBL" id="ADD07022.1"/>
    </source>
</evidence>
<dbReference type="Gene3D" id="2.160.20.10">
    <property type="entry name" value="Single-stranded right-handed beta-helix, Pectin lyase-like"/>
    <property type="match status" value="1"/>
</dbReference>
<dbReference type="AlphaFoldDB" id="D3STF5"/>
<evidence type="ECO:0000313" key="2">
    <source>
        <dbReference type="Proteomes" id="UP000001879"/>
    </source>
</evidence>